<evidence type="ECO:0000259" key="14">
    <source>
        <dbReference type="Pfam" id="PF00912"/>
    </source>
</evidence>
<evidence type="ECO:0000256" key="7">
    <source>
        <dbReference type="ARBA" id="ARBA00022984"/>
    </source>
</evidence>
<dbReference type="InterPro" id="IPR001264">
    <property type="entry name" value="Glyco_trans_51"/>
</dbReference>
<dbReference type="Pfam" id="PF00905">
    <property type="entry name" value="Transpeptidase"/>
    <property type="match status" value="1"/>
</dbReference>
<gene>
    <name evidence="15" type="ORF">METZ01_LOCUS28779</name>
</gene>
<evidence type="ECO:0000256" key="2">
    <source>
        <dbReference type="ARBA" id="ARBA00022670"/>
    </source>
</evidence>
<dbReference type="Gene3D" id="1.10.3810.10">
    <property type="entry name" value="Biosynthetic peptidoglycan transglycosylase-like"/>
    <property type="match status" value="1"/>
</dbReference>
<dbReference type="FunFam" id="1.10.3810.10:FF:000001">
    <property type="entry name" value="Penicillin-binding protein 1A"/>
    <property type="match status" value="1"/>
</dbReference>
<dbReference type="EC" id="2.4.99.28" evidence="10"/>
<feature type="domain" description="Penicillin-binding protein transpeptidase" evidence="13">
    <location>
        <begin position="347"/>
        <end position="591"/>
    </location>
</feature>
<keyword evidence="4" id="KW-0808">Transferase</keyword>
<dbReference type="InterPro" id="IPR036950">
    <property type="entry name" value="PBP_transglycosylase"/>
</dbReference>
<evidence type="ECO:0000256" key="9">
    <source>
        <dbReference type="ARBA" id="ARBA00023316"/>
    </source>
</evidence>
<sequence>MMRSLRRLLRVPVIVVMAVVCAVFLANVGVAIAPHAKEALFAVERERIDVALNLSPGAQRTEVYDSVGNEIGILRYDIDRELVTFDQVPEEVLATLLAVEDNKFWLHNGVDVRAIARAMIQNVTSGGITQGGSTITQQIVKLRVVGDESSISRKIREAVLAARLEEEFSKQEILEFYLNEIYFGNGAYGLQAAAETYFGKDVAALDIGDAAFLAGLIRSPGIYDGFEDVEIAGKRRSMSLQSAEEAGIIDTDERERFEQRGLPDRNRSPQRTDETLRRDYFLDEVTEALLKHPALGETYQERFAQVYNGGLRVWTTFDPTLQKHMEQAVREVLPEGSDDFEVAMASVDPSTGAVRAFIGGPEFADFQFNLVTQGRRQPGSSFKTYVLAAAVEKAGLFPFDTISGKGPCTFPNPPNVDYEVSNFNDSDGVVGTVQFAVLKSSNCGFVRLGLRTGLENVVEVANRLLGRDSENSFRPYLSMSLGAQEVTPLEQAVAYAAIANGGLRMEPYYISKIEDASGSVIYQHVPRGRRAIKSTTAAWVTKALEENVIAGTGRRARLESGQPAAGKTGTAQDFSDAWYVGFTPHLSTSVWMGHPEEKVPMNDIQGRDGTGGWVPARIWKAYMTRVLEGEQILPLSRPPPPQRSAQHLYLPEEMCAVDVQLDRDRGPMQFDLPCSMVEVDLDVGNFVAHPEANCRMTELSSTGVFRDEYLNCALVASRNPVTTTTVPPEGGTDGA</sequence>
<dbReference type="InterPro" id="IPR023346">
    <property type="entry name" value="Lysozyme-like_dom_sf"/>
</dbReference>
<feature type="domain" description="Glycosyl transferase family 51" evidence="14">
    <location>
        <begin position="73"/>
        <end position="242"/>
    </location>
</feature>
<evidence type="ECO:0000256" key="1">
    <source>
        <dbReference type="ARBA" id="ARBA00022645"/>
    </source>
</evidence>
<feature type="region of interest" description="Disordered" evidence="12">
    <location>
        <begin position="242"/>
        <end position="275"/>
    </location>
</feature>
<proteinExistence type="predicted"/>
<accession>A0A381Q9B0</accession>
<evidence type="ECO:0000259" key="13">
    <source>
        <dbReference type="Pfam" id="PF00905"/>
    </source>
</evidence>
<dbReference type="GO" id="GO:0006508">
    <property type="term" value="P:proteolysis"/>
    <property type="evidence" value="ECO:0007669"/>
    <property type="project" value="UniProtKB-KW"/>
</dbReference>
<name>A0A381Q9B0_9ZZZZ</name>
<evidence type="ECO:0000256" key="3">
    <source>
        <dbReference type="ARBA" id="ARBA00022676"/>
    </source>
</evidence>
<dbReference type="AlphaFoldDB" id="A0A381Q9B0"/>
<dbReference type="GO" id="GO:0008658">
    <property type="term" value="F:penicillin binding"/>
    <property type="evidence" value="ECO:0007669"/>
    <property type="project" value="InterPro"/>
</dbReference>
<dbReference type="GO" id="GO:0071555">
    <property type="term" value="P:cell wall organization"/>
    <property type="evidence" value="ECO:0007669"/>
    <property type="project" value="UniProtKB-KW"/>
</dbReference>
<keyword evidence="9" id="KW-0961">Cell wall biogenesis/degradation</keyword>
<dbReference type="SUPFAM" id="SSF56601">
    <property type="entry name" value="beta-lactamase/transpeptidase-like"/>
    <property type="match status" value="1"/>
</dbReference>
<dbReference type="PANTHER" id="PTHR32282">
    <property type="entry name" value="BINDING PROTEIN TRANSPEPTIDASE, PUTATIVE-RELATED"/>
    <property type="match status" value="1"/>
</dbReference>
<keyword evidence="5" id="KW-0378">Hydrolase</keyword>
<keyword evidence="6" id="KW-0133">Cell shape</keyword>
<dbReference type="GO" id="GO:0009252">
    <property type="term" value="P:peptidoglycan biosynthetic process"/>
    <property type="evidence" value="ECO:0007669"/>
    <property type="project" value="UniProtKB-KW"/>
</dbReference>
<dbReference type="EMBL" id="UINC01001261">
    <property type="protein sequence ID" value="SUZ75925.1"/>
    <property type="molecule type" value="Genomic_DNA"/>
</dbReference>
<dbReference type="GO" id="GO:0004180">
    <property type="term" value="F:carboxypeptidase activity"/>
    <property type="evidence" value="ECO:0007669"/>
    <property type="project" value="UniProtKB-KW"/>
</dbReference>
<dbReference type="PANTHER" id="PTHR32282:SF33">
    <property type="entry name" value="PEPTIDOGLYCAN GLYCOSYLTRANSFERASE"/>
    <property type="match status" value="1"/>
</dbReference>
<evidence type="ECO:0000256" key="12">
    <source>
        <dbReference type="SAM" id="MobiDB-lite"/>
    </source>
</evidence>
<dbReference type="InterPro" id="IPR012338">
    <property type="entry name" value="Beta-lactam/transpept-like"/>
</dbReference>
<evidence type="ECO:0000256" key="5">
    <source>
        <dbReference type="ARBA" id="ARBA00022801"/>
    </source>
</evidence>
<keyword evidence="8" id="KW-0511">Multifunctional enzyme</keyword>
<keyword evidence="1" id="KW-0121">Carboxypeptidase</keyword>
<keyword evidence="7" id="KW-0573">Peptidoglycan synthesis</keyword>
<evidence type="ECO:0000256" key="10">
    <source>
        <dbReference type="ARBA" id="ARBA00044770"/>
    </source>
</evidence>
<comment type="catalytic activity">
    <reaction evidence="11">
        <text>[GlcNAc-(1-&gt;4)-Mur2Ac(oyl-L-Ala-gamma-D-Glu-L-Lys-D-Ala-D-Ala)](n)-di-trans,octa-cis-undecaprenyl diphosphate + beta-D-GlcNAc-(1-&gt;4)-Mur2Ac(oyl-L-Ala-gamma-D-Glu-L-Lys-D-Ala-D-Ala)-di-trans,octa-cis-undecaprenyl diphosphate = [GlcNAc-(1-&gt;4)-Mur2Ac(oyl-L-Ala-gamma-D-Glu-L-Lys-D-Ala-D-Ala)](n+1)-di-trans,octa-cis-undecaprenyl diphosphate + di-trans,octa-cis-undecaprenyl diphosphate + H(+)</text>
        <dbReference type="Rhea" id="RHEA:23708"/>
        <dbReference type="Rhea" id="RHEA-COMP:9602"/>
        <dbReference type="Rhea" id="RHEA-COMP:9603"/>
        <dbReference type="ChEBI" id="CHEBI:15378"/>
        <dbReference type="ChEBI" id="CHEBI:58405"/>
        <dbReference type="ChEBI" id="CHEBI:60033"/>
        <dbReference type="ChEBI" id="CHEBI:78435"/>
        <dbReference type="EC" id="2.4.99.28"/>
    </reaction>
</comment>
<evidence type="ECO:0000256" key="8">
    <source>
        <dbReference type="ARBA" id="ARBA00023268"/>
    </source>
</evidence>
<keyword evidence="3" id="KW-0328">Glycosyltransferase</keyword>
<dbReference type="InterPro" id="IPR050396">
    <property type="entry name" value="Glycosyltr_51/Transpeptidase"/>
</dbReference>
<organism evidence="15">
    <name type="scientific">marine metagenome</name>
    <dbReference type="NCBI Taxonomy" id="408172"/>
    <lineage>
        <taxon>unclassified sequences</taxon>
        <taxon>metagenomes</taxon>
        <taxon>ecological metagenomes</taxon>
    </lineage>
</organism>
<dbReference type="GO" id="GO:0030288">
    <property type="term" value="C:outer membrane-bounded periplasmic space"/>
    <property type="evidence" value="ECO:0007669"/>
    <property type="project" value="TreeGrafter"/>
</dbReference>
<dbReference type="Gene3D" id="3.40.710.10">
    <property type="entry name" value="DD-peptidase/beta-lactamase superfamily"/>
    <property type="match status" value="1"/>
</dbReference>
<dbReference type="SUPFAM" id="SSF53955">
    <property type="entry name" value="Lysozyme-like"/>
    <property type="match status" value="1"/>
</dbReference>
<evidence type="ECO:0000313" key="15">
    <source>
        <dbReference type="EMBL" id="SUZ75925.1"/>
    </source>
</evidence>
<evidence type="ECO:0000256" key="6">
    <source>
        <dbReference type="ARBA" id="ARBA00022960"/>
    </source>
</evidence>
<evidence type="ECO:0000256" key="4">
    <source>
        <dbReference type="ARBA" id="ARBA00022679"/>
    </source>
</evidence>
<dbReference type="GO" id="GO:0008955">
    <property type="term" value="F:peptidoglycan glycosyltransferase activity"/>
    <property type="evidence" value="ECO:0007669"/>
    <property type="project" value="UniProtKB-EC"/>
</dbReference>
<dbReference type="Pfam" id="PF00912">
    <property type="entry name" value="Transgly"/>
    <property type="match status" value="1"/>
</dbReference>
<protein>
    <recommendedName>
        <fullName evidence="10">peptidoglycan glycosyltransferase</fullName>
        <ecNumber evidence="10">2.4.99.28</ecNumber>
    </recommendedName>
</protein>
<dbReference type="InterPro" id="IPR001460">
    <property type="entry name" value="PCN-bd_Tpept"/>
</dbReference>
<feature type="compositionally biased region" description="Basic and acidic residues" evidence="12">
    <location>
        <begin position="251"/>
        <end position="275"/>
    </location>
</feature>
<evidence type="ECO:0000256" key="11">
    <source>
        <dbReference type="ARBA" id="ARBA00049902"/>
    </source>
</evidence>
<keyword evidence="2" id="KW-0645">Protease</keyword>
<reference evidence="15" key="1">
    <citation type="submission" date="2018-05" db="EMBL/GenBank/DDBJ databases">
        <authorList>
            <person name="Lanie J.A."/>
            <person name="Ng W.-L."/>
            <person name="Kazmierczak K.M."/>
            <person name="Andrzejewski T.M."/>
            <person name="Davidsen T.M."/>
            <person name="Wayne K.J."/>
            <person name="Tettelin H."/>
            <person name="Glass J.I."/>
            <person name="Rusch D."/>
            <person name="Podicherti R."/>
            <person name="Tsui H.-C.T."/>
            <person name="Winkler M.E."/>
        </authorList>
    </citation>
    <scope>NUCLEOTIDE SEQUENCE</scope>
</reference>
<dbReference type="GO" id="GO:0008360">
    <property type="term" value="P:regulation of cell shape"/>
    <property type="evidence" value="ECO:0007669"/>
    <property type="project" value="UniProtKB-KW"/>
</dbReference>